<evidence type="ECO:0000313" key="2">
    <source>
        <dbReference type="EMBL" id="OQU77278.1"/>
    </source>
</evidence>
<dbReference type="AlphaFoldDB" id="A0A1Z5R0G7"/>
<feature type="region of interest" description="Disordered" evidence="1">
    <location>
        <begin position="24"/>
        <end position="52"/>
    </location>
</feature>
<protein>
    <submittedName>
        <fullName evidence="2">Uncharacterized protein</fullName>
    </submittedName>
</protein>
<gene>
    <name evidence="2" type="ORF">SORBI_3009G023501</name>
</gene>
<evidence type="ECO:0000256" key="1">
    <source>
        <dbReference type="SAM" id="MobiDB-lite"/>
    </source>
</evidence>
<name>A0A1Z5R0G7_SORBI</name>
<evidence type="ECO:0000313" key="3">
    <source>
        <dbReference type="Proteomes" id="UP000000768"/>
    </source>
</evidence>
<reference evidence="3" key="2">
    <citation type="journal article" date="2018" name="Plant J.">
        <title>The Sorghum bicolor reference genome: improved assembly, gene annotations, a transcriptome atlas, and signatures of genome organization.</title>
        <authorList>
            <person name="McCormick R.F."/>
            <person name="Truong S.K."/>
            <person name="Sreedasyam A."/>
            <person name="Jenkins J."/>
            <person name="Shu S."/>
            <person name="Sims D."/>
            <person name="Kennedy M."/>
            <person name="Amirebrahimi M."/>
            <person name="Weers B.D."/>
            <person name="McKinley B."/>
            <person name="Mattison A."/>
            <person name="Morishige D.T."/>
            <person name="Grimwood J."/>
            <person name="Schmutz J."/>
            <person name="Mullet J.E."/>
        </authorList>
    </citation>
    <scope>NUCLEOTIDE SEQUENCE [LARGE SCALE GENOMIC DNA]</scope>
    <source>
        <strain evidence="3">cv. BTx623</strain>
    </source>
</reference>
<feature type="compositionally biased region" description="Polar residues" evidence="1">
    <location>
        <begin position="31"/>
        <end position="52"/>
    </location>
</feature>
<reference evidence="2 3" key="1">
    <citation type="journal article" date="2009" name="Nature">
        <title>The Sorghum bicolor genome and the diversification of grasses.</title>
        <authorList>
            <person name="Paterson A.H."/>
            <person name="Bowers J.E."/>
            <person name="Bruggmann R."/>
            <person name="Dubchak I."/>
            <person name="Grimwood J."/>
            <person name="Gundlach H."/>
            <person name="Haberer G."/>
            <person name="Hellsten U."/>
            <person name="Mitros T."/>
            <person name="Poliakov A."/>
            <person name="Schmutz J."/>
            <person name="Spannagl M."/>
            <person name="Tang H."/>
            <person name="Wang X."/>
            <person name="Wicker T."/>
            <person name="Bharti A.K."/>
            <person name="Chapman J."/>
            <person name="Feltus F.A."/>
            <person name="Gowik U."/>
            <person name="Grigoriev I.V."/>
            <person name="Lyons E."/>
            <person name="Maher C.A."/>
            <person name="Martis M."/>
            <person name="Narechania A."/>
            <person name="Otillar R.P."/>
            <person name="Penning B.W."/>
            <person name="Salamov A.A."/>
            <person name="Wang Y."/>
            <person name="Zhang L."/>
            <person name="Carpita N.C."/>
            <person name="Freeling M."/>
            <person name="Gingle A.R."/>
            <person name="Hash C.T."/>
            <person name="Keller B."/>
            <person name="Klein P."/>
            <person name="Kresovich S."/>
            <person name="McCann M.C."/>
            <person name="Ming R."/>
            <person name="Peterson D.G."/>
            <person name="Mehboob-ur-Rahman"/>
            <person name="Ware D."/>
            <person name="Westhoff P."/>
            <person name="Mayer K.F."/>
            <person name="Messing J."/>
            <person name="Rokhsar D.S."/>
        </authorList>
    </citation>
    <scope>NUCLEOTIDE SEQUENCE [LARGE SCALE GENOMIC DNA]</scope>
    <source>
        <strain evidence="3">cv. BTx623</strain>
    </source>
</reference>
<dbReference type="Gramene" id="OQU77278">
    <property type="protein sequence ID" value="OQU77278"/>
    <property type="gene ID" value="SORBI_3009G023501"/>
</dbReference>
<dbReference type="EMBL" id="CM000768">
    <property type="protein sequence ID" value="OQU77278.1"/>
    <property type="molecule type" value="Genomic_DNA"/>
</dbReference>
<dbReference type="InParanoid" id="A0A1Z5R0G7"/>
<keyword evidence="3" id="KW-1185">Reference proteome</keyword>
<organism evidence="2 3">
    <name type="scientific">Sorghum bicolor</name>
    <name type="common">Sorghum</name>
    <name type="synonym">Sorghum vulgare</name>
    <dbReference type="NCBI Taxonomy" id="4558"/>
    <lineage>
        <taxon>Eukaryota</taxon>
        <taxon>Viridiplantae</taxon>
        <taxon>Streptophyta</taxon>
        <taxon>Embryophyta</taxon>
        <taxon>Tracheophyta</taxon>
        <taxon>Spermatophyta</taxon>
        <taxon>Magnoliopsida</taxon>
        <taxon>Liliopsida</taxon>
        <taxon>Poales</taxon>
        <taxon>Poaceae</taxon>
        <taxon>PACMAD clade</taxon>
        <taxon>Panicoideae</taxon>
        <taxon>Andropogonodae</taxon>
        <taxon>Andropogoneae</taxon>
        <taxon>Sorghinae</taxon>
        <taxon>Sorghum</taxon>
    </lineage>
</organism>
<accession>A0A1Z5R0G7</accession>
<proteinExistence type="predicted"/>
<dbReference type="Proteomes" id="UP000000768">
    <property type="component" value="Chromosome 9"/>
</dbReference>
<sequence>MAESPKLSDRGPPQLLAHDAARSLCLPPQPSFSNRASLARLRSTNLEHNPAG</sequence>